<dbReference type="PANTHER" id="PTHR14208:SF2">
    <property type="entry name" value="PROTEIN KRASAVIETZ"/>
    <property type="match status" value="1"/>
</dbReference>
<dbReference type="PROSITE" id="PS51363">
    <property type="entry name" value="W2"/>
    <property type="match status" value="1"/>
</dbReference>
<dbReference type="InterPro" id="IPR051245">
    <property type="entry name" value="eIF5-mimic_regulator"/>
</dbReference>
<dbReference type="Proteomes" id="UP000815325">
    <property type="component" value="Unassembled WGS sequence"/>
</dbReference>
<dbReference type="InterPro" id="IPR016024">
    <property type="entry name" value="ARM-type_fold"/>
</dbReference>
<dbReference type="InterPro" id="IPR003307">
    <property type="entry name" value="W2_domain"/>
</dbReference>
<dbReference type="SMART" id="SM00515">
    <property type="entry name" value="eIF5C"/>
    <property type="match status" value="1"/>
</dbReference>
<evidence type="ECO:0000259" key="1">
    <source>
        <dbReference type="PROSITE" id="PS51363"/>
    </source>
</evidence>
<dbReference type="Pfam" id="PF02020">
    <property type="entry name" value="W2"/>
    <property type="match status" value="1"/>
</dbReference>
<comment type="caution">
    <text evidence="2">The sequence shown here is derived from an EMBL/GenBank/DDBJ whole genome shotgun (WGS) entry which is preliminary data.</text>
</comment>
<dbReference type="PANTHER" id="PTHR14208">
    <property type="entry name" value="BASIC LEUCINE ZIPPER AND W2 DOMAIN-CONTAINING PROTEIN"/>
    <property type="match status" value="1"/>
</dbReference>
<feature type="domain" description="W2" evidence="1">
    <location>
        <begin position="1"/>
        <end position="170"/>
    </location>
</feature>
<evidence type="ECO:0000313" key="2">
    <source>
        <dbReference type="EMBL" id="KAF5831202.1"/>
    </source>
</evidence>
<dbReference type="Gene3D" id="1.25.40.180">
    <property type="match status" value="1"/>
</dbReference>
<keyword evidence="3" id="KW-1185">Reference proteome</keyword>
<dbReference type="SUPFAM" id="SSF48371">
    <property type="entry name" value="ARM repeat"/>
    <property type="match status" value="1"/>
</dbReference>
<accession>A0ABQ7G9C7</accession>
<gene>
    <name evidence="2" type="ORF">DUNSADRAFT_13460</name>
</gene>
<organism evidence="2 3">
    <name type="scientific">Dunaliella salina</name>
    <name type="common">Green alga</name>
    <name type="synonym">Protococcus salinus</name>
    <dbReference type="NCBI Taxonomy" id="3046"/>
    <lineage>
        <taxon>Eukaryota</taxon>
        <taxon>Viridiplantae</taxon>
        <taxon>Chlorophyta</taxon>
        <taxon>core chlorophytes</taxon>
        <taxon>Chlorophyceae</taxon>
        <taxon>CS clade</taxon>
        <taxon>Chlamydomonadales</taxon>
        <taxon>Dunaliellaceae</taxon>
        <taxon>Dunaliella</taxon>
    </lineage>
</organism>
<evidence type="ECO:0000313" key="3">
    <source>
        <dbReference type="Proteomes" id="UP000815325"/>
    </source>
</evidence>
<dbReference type="EMBL" id="MU069967">
    <property type="protein sequence ID" value="KAF5831202.1"/>
    <property type="molecule type" value="Genomic_DNA"/>
</dbReference>
<protein>
    <submittedName>
        <fullName evidence="2">Armadillo-type protein</fullName>
    </submittedName>
</protein>
<proteinExistence type="predicted"/>
<name>A0ABQ7G9C7_DUNSA</name>
<sequence>MRFCRLLNPLLKDTLAPLFTADPPKSAAEVLAAAQAKKKDGDMADGNALCGAWAALISGLKDKSADELKKELLRRAKTYAKVLRAFATSGKVELALLRYMQRLCLQAEKHLEPHFALMLHVLYDVDVLSEDAILHWYHKGSDPTGRDVFLPQTEALVKWLEEESEEEEESD</sequence>
<reference evidence="2" key="1">
    <citation type="submission" date="2017-08" db="EMBL/GenBank/DDBJ databases">
        <authorList>
            <person name="Polle J.E."/>
            <person name="Barry K."/>
            <person name="Cushman J."/>
            <person name="Schmutz J."/>
            <person name="Tran D."/>
            <person name="Hathwaick L.T."/>
            <person name="Yim W.C."/>
            <person name="Jenkins J."/>
            <person name="Mckie-Krisberg Z.M."/>
            <person name="Prochnik S."/>
            <person name="Lindquist E."/>
            <person name="Dockter R.B."/>
            <person name="Adam C."/>
            <person name="Molina H."/>
            <person name="Bunkerborg J."/>
            <person name="Jin E."/>
            <person name="Buchheim M."/>
            <person name="Magnuson J."/>
        </authorList>
    </citation>
    <scope>NUCLEOTIDE SEQUENCE</scope>
    <source>
        <strain evidence="2">CCAP 19/18</strain>
    </source>
</reference>